<evidence type="ECO:0000259" key="2">
    <source>
        <dbReference type="Pfam" id="PF03807"/>
    </source>
</evidence>
<dbReference type="Gene3D" id="3.40.50.720">
    <property type="entry name" value="NAD(P)-binding Rossmann-like Domain"/>
    <property type="match status" value="1"/>
</dbReference>
<dbReference type="PANTHER" id="PTHR14239">
    <property type="entry name" value="DUDULIN-RELATED"/>
    <property type="match status" value="1"/>
</dbReference>
<dbReference type="Pfam" id="PF03807">
    <property type="entry name" value="F420_oxidored"/>
    <property type="match status" value="1"/>
</dbReference>
<dbReference type="Proteomes" id="UP000315369">
    <property type="component" value="Unassembled WGS sequence"/>
</dbReference>
<dbReference type="EMBL" id="VIFM01000016">
    <property type="protein sequence ID" value="TQF16835.1"/>
    <property type="molecule type" value="Genomic_DNA"/>
</dbReference>
<feature type="domain" description="Pyrroline-5-carboxylate reductase catalytic N-terminal" evidence="2">
    <location>
        <begin position="2"/>
        <end position="93"/>
    </location>
</feature>
<dbReference type="GO" id="GO:0016491">
    <property type="term" value="F:oxidoreductase activity"/>
    <property type="evidence" value="ECO:0007669"/>
    <property type="project" value="UniProtKB-KW"/>
</dbReference>
<accession>A0A540X6E3</accession>
<dbReference type="AlphaFoldDB" id="A0A540X6E3"/>
<comment type="caution">
    <text evidence="3">The sequence shown here is derived from an EMBL/GenBank/DDBJ whole genome shotgun (WGS) entry which is preliminary data.</text>
</comment>
<dbReference type="RefSeq" id="WP_141641441.1">
    <property type="nucleotide sequence ID" value="NZ_VIFM01000016.1"/>
</dbReference>
<keyword evidence="4" id="KW-1185">Reference proteome</keyword>
<evidence type="ECO:0000313" key="3">
    <source>
        <dbReference type="EMBL" id="TQF16835.1"/>
    </source>
</evidence>
<organism evidence="3 4">
    <name type="scientific">Myxococcus llanfairpwllgwyngyllgogerychwyrndrobwllllantysiliogogogochensis</name>
    <dbReference type="NCBI Taxonomy" id="2590453"/>
    <lineage>
        <taxon>Bacteria</taxon>
        <taxon>Pseudomonadati</taxon>
        <taxon>Myxococcota</taxon>
        <taxon>Myxococcia</taxon>
        <taxon>Myxococcales</taxon>
        <taxon>Cystobacterineae</taxon>
        <taxon>Myxococcaceae</taxon>
        <taxon>Myxococcus</taxon>
    </lineage>
</organism>
<evidence type="ECO:0000256" key="1">
    <source>
        <dbReference type="ARBA" id="ARBA00023002"/>
    </source>
</evidence>
<protein>
    <submittedName>
        <fullName evidence="3">NADP oxidoreductase</fullName>
    </submittedName>
</protein>
<name>A0A540X6E3_9BACT</name>
<dbReference type="InterPro" id="IPR051267">
    <property type="entry name" value="STEAP_metalloreductase"/>
</dbReference>
<keyword evidence="1" id="KW-0560">Oxidoreductase</keyword>
<proteinExistence type="predicted"/>
<dbReference type="OrthoDB" id="5524287at2"/>
<reference evidence="3 4" key="1">
    <citation type="submission" date="2019-06" db="EMBL/GenBank/DDBJ databases">
        <authorList>
            <person name="Livingstone P."/>
            <person name="Whitworth D."/>
        </authorList>
    </citation>
    <scope>NUCLEOTIDE SEQUENCE [LARGE SCALE GENOMIC DNA]</scope>
    <source>
        <strain evidence="3 4">AM401</strain>
    </source>
</reference>
<sequence length="234" mass="24732">MKIGIIGAGHIGAALARKWVKLGHEVVIANSRGPDSLRALAAEIGATPVTVEQAARGGEVVVVTIPQRAVEDLPKNLFAGVPSDVVVIDTGNYYPSRDGGISALTGGQIESEWVSGLLGRPVVKVFNNIYSQSLAEKGTPKGTPGRIALPVAGDPPDARAKVLRLVDELGFDPVDVGGLEESWRQQPGTPCYTRDLDARSLKEALASADRSRIPEYRKAADDAAKAFFEAQKKG</sequence>
<dbReference type="InterPro" id="IPR028939">
    <property type="entry name" value="P5C_Rdtase_cat_N"/>
</dbReference>
<evidence type="ECO:0000313" key="4">
    <source>
        <dbReference type="Proteomes" id="UP000315369"/>
    </source>
</evidence>
<gene>
    <name evidence="3" type="ORF">FJV41_05995</name>
</gene>
<dbReference type="InterPro" id="IPR036291">
    <property type="entry name" value="NAD(P)-bd_dom_sf"/>
</dbReference>
<dbReference type="PANTHER" id="PTHR14239:SF10">
    <property type="entry name" value="REDUCTASE"/>
    <property type="match status" value="1"/>
</dbReference>
<dbReference type="SUPFAM" id="SSF51735">
    <property type="entry name" value="NAD(P)-binding Rossmann-fold domains"/>
    <property type="match status" value="1"/>
</dbReference>